<keyword evidence="4" id="KW-1185">Reference proteome</keyword>
<dbReference type="RefSeq" id="WP_205386542.1">
    <property type="nucleotide sequence ID" value="NZ_JAFFZS010000038.1"/>
</dbReference>
<evidence type="ECO:0000313" key="3">
    <source>
        <dbReference type="EMBL" id="MBN0048413.1"/>
    </source>
</evidence>
<gene>
    <name evidence="3" type="ORF">JS756_30790</name>
</gene>
<comment type="caution">
    <text evidence="3">The sequence shown here is derived from an EMBL/GenBank/DDBJ whole genome shotgun (WGS) entry which is preliminary data.</text>
</comment>
<feature type="compositionally biased region" description="Low complexity" evidence="1">
    <location>
        <begin position="414"/>
        <end position="428"/>
    </location>
</feature>
<reference evidence="3 4" key="1">
    <citation type="submission" date="2021-02" db="EMBL/GenBank/DDBJ databases">
        <title>Whole genome sequencing of Streptomyces actuosus VRA1.</title>
        <authorList>
            <person name="Sen G."/>
            <person name="Sen A."/>
        </authorList>
    </citation>
    <scope>NUCLEOTIDE SEQUENCE [LARGE SCALE GENOMIC DNA]</scope>
    <source>
        <strain evidence="3 4">VRA1</strain>
    </source>
</reference>
<evidence type="ECO:0000313" key="4">
    <source>
        <dbReference type="Proteomes" id="UP000788262"/>
    </source>
</evidence>
<dbReference type="Proteomes" id="UP000788262">
    <property type="component" value="Unassembled WGS sequence"/>
</dbReference>
<feature type="region of interest" description="Disordered" evidence="1">
    <location>
        <begin position="397"/>
        <end position="428"/>
    </location>
</feature>
<dbReference type="SUPFAM" id="SSF52540">
    <property type="entry name" value="P-loop containing nucleoside triphosphate hydrolases"/>
    <property type="match status" value="1"/>
</dbReference>
<sequence>MTTSAAGPGEVPLPAPFDEATSKRLRQWALDRNRVAEPASEQWEARGRTGAVLSTIIMRPLTENQGGPEKLLVKICPPDSPANEAQRHRAAWEGSPEGFRERHLARLAADPLRLEDGRSLIIQRISRDLRRSPTLSSLPPSQRPDACAELADLVLTGWNPEKLQLRTGVRAGDFLRAEVGDCLAEGRSAMVWLSSLGLDSEVALHTAPHIPSGGPLAPNPHHLLREGSALDRHRIDHLHGRTHGDLHLGNALVPLGPSGVPLWDEILLYDLGGFDATGPMNRDLVSMGLATVTDTVGGLSDAAAHALLEFFLSPNDHDAPQDQFMRPVWEIHRRGTAKAGPEWSMEWHAEYLLTLAARALVHTSYDDAGQRGKLWFLRLAARALQLFMNRPEQVTAAPSGWRRPDAVPAGENAVTGPVRVPVSSPTPTAHQIREASANQRRLLDAREVDGSVHRSQVVRAVLEALRWPVAASGDVPRGSGPPTEWEGHRVVPVRGAPGAGKTVVAGQVYDALAAMPGTSVLVIPCEQITLSPREPGELDAEMGRLLGRDGLLGAIGDLTDSPGDRRVVILDTLDSLLDEHTRDPIIRLCEAVLMAGADLVLTCRRHDFNVLLHGARAGLGRLGAYVCDPVDVPGLTPEEVRGVVKSYLRRRGITPQGGPESFANQVLELTADRRPLREITFNPLLLVMLCQLFADTRSVPRDLTTTRLCAKYCAERIPQSRKYPGDRALAGAKLALWHKAAGLLWSDSTDRLASNVAESALVGGETSWAAFDDLRSEGVLVPRTLDGLRYGFLHQVITEYSIAIHLRDVRPKELRGLLDGLHQDSSHRWFAWQIVRHLVALAGEDDVWELLDQLDLRQVPAYRAAVQGASAEWRPGLLERLAECPASVADLCEAVAAVPDEALAEVVEALAGLGRRAPGQLSGLCDTAGSLAARAPQDVEAALCTWLELIAEFQKPSSRPPEVARSLPDHLLELLLLPIVSRGGVLSEKVLRKARACVPRAGLIGVRAVIQVHLDTPNAEYGRAQLLSLVLAYPEGANKIGTPARNLVDTVRPWACCPGGAESHEAVLAFLEEGPDQAGTLRARAVGQAVNRNPALRSGVLSAFLQDEPRSRRVLISLQDAVAQGGSGWLADKLIHSALPEAPVPLGRLCGLLKNFTGAPAVERRKLADWFAPCLHGHGTAPADAYLRLVHDDLDGLRAVLTAFCRRRVNPGSGSLSVQR</sequence>
<accession>A0ABS2VZG3</accession>
<dbReference type="InterPro" id="IPR003593">
    <property type="entry name" value="AAA+_ATPase"/>
</dbReference>
<feature type="domain" description="AAA+ ATPase" evidence="2">
    <location>
        <begin position="487"/>
        <end position="612"/>
    </location>
</feature>
<dbReference type="InterPro" id="IPR027417">
    <property type="entry name" value="P-loop_NTPase"/>
</dbReference>
<organism evidence="3 4">
    <name type="scientific">Streptomyces actuosus</name>
    <dbReference type="NCBI Taxonomy" id="1885"/>
    <lineage>
        <taxon>Bacteria</taxon>
        <taxon>Bacillati</taxon>
        <taxon>Actinomycetota</taxon>
        <taxon>Actinomycetes</taxon>
        <taxon>Kitasatosporales</taxon>
        <taxon>Streptomycetaceae</taxon>
        <taxon>Streptomyces</taxon>
    </lineage>
</organism>
<evidence type="ECO:0000256" key="1">
    <source>
        <dbReference type="SAM" id="MobiDB-lite"/>
    </source>
</evidence>
<name>A0ABS2VZG3_STRAS</name>
<protein>
    <recommendedName>
        <fullName evidence="2">AAA+ ATPase domain-containing protein</fullName>
    </recommendedName>
</protein>
<dbReference type="SMART" id="SM00382">
    <property type="entry name" value="AAA"/>
    <property type="match status" value="1"/>
</dbReference>
<proteinExistence type="predicted"/>
<dbReference type="EMBL" id="JAFFZS010000038">
    <property type="protein sequence ID" value="MBN0048413.1"/>
    <property type="molecule type" value="Genomic_DNA"/>
</dbReference>
<evidence type="ECO:0000259" key="2">
    <source>
        <dbReference type="SMART" id="SM00382"/>
    </source>
</evidence>